<evidence type="ECO:0000256" key="3">
    <source>
        <dbReference type="ARBA" id="ARBA00022989"/>
    </source>
</evidence>
<dbReference type="EMBL" id="KQ257452">
    <property type="protein sequence ID" value="KND03201.1"/>
    <property type="molecule type" value="Genomic_DNA"/>
</dbReference>
<dbReference type="SMART" id="SM01158">
    <property type="entry name" value="DUF1741"/>
    <property type="match status" value="1"/>
</dbReference>
<dbReference type="SUPFAM" id="SSF48371">
    <property type="entry name" value="ARM repeat"/>
    <property type="match status" value="1"/>
</dbReference>
<accession>A0A0L0HP71</accession>
<evidence type="ECO:0000256" key="5">
    <source>
        <dbReference type="SAM" id="MobiDB-lite"/>
    </source>
</evidence>
<dbReference type="InterPro" id="IPR013636">
    <property type="entry name" value="ARMH3_C"/>
</dbReference>
<sequence>MSPEAEASAPDWLIRRGSSARPALKEKVVAIYEAFLKGDDPSIGNPNFWDEFFLLKVNVDYLTVALSSLSEAQLLAIKDSINNIFVHAIDAMLDEYPTRQIHAMETLHTLLRNIFAKKFHNFSFDVINVLTGLDQADATFRTLVAAIDDRLLTGESAQVRGAALQLTITIVTGSDNISQNSVLNDYFMIHDVFDSLTKIMTDFTTHQLAFDAAVLLTLLCNYNKYESNNPYLNRLAKLDDQNVITSAAHIVSRASQDCRKIYMETRQDADTTPGSIRVLSYLTGAVWGQTSKPLDEAGLRRQVFLLLLYEFAYANEKFVDHLGSSLAKAATSGNGPSRQGLVTSATNLYSASTIPPESQQSEGEENSLTACALIDFVSFASYLFQNNHDTKSAIYSKLSLLILTCLTENSGLCGQMLDDNLAVKVRLCRQKPPYLPNIMDQPRPLACAILDVVVTFMRHNLSKKLQADSYAYSLGIVERIICQSRGLKVRLPYHWNELWLAVMTVVQFVARQESTLQSHTGIAGLILQIFAMLNLAITYGDTFLPDPASYDNLYYEVVRNAEYLTTLNRIATRELNSDTPPPSPFRNPSLRNITRSPAGSPRNSMSSIFVSALQAKQGVPMSASDFRNIEAIINHMLPKIEQYGGKAASLTSQDIVTIIRANYDTLELVSLDGVDSYMRYDGAGVYVEQAFFRGLVRIVAADFREMGR</sequence>
<keyword evidence="4" id="KW-0472">Membrane</keyword>
<dbReference type="eggNOG" id="KOG4654">
    <property type="taxonomic scope" value="Eukaryota"/>
</dbReference>
<dbReference type="InterPro" id="IPR039868">
    <property type="entry name" value="ARMD3-like"/>
</dbReference>
<evidence type="ECO:0000256" key="1">
    <source>
        <dbReference type="ARBA" id="ARBA00004370"/>
    </source>
</evidence>
<dbReference type="RefSeq" id="XP_016611240.1">
    <property type="nucleotide sequence ID" value="XM_016750548.1"/>
</dbReference>
<dbReference type="InterPro" id="IPR016024">
    <property type="entry name" value="ARM-type_fold"/>
</dbReference>
<evidence type="ECO:0000256" key="4">
    <source>
        <dbReference type="ARBA" id="ARBA00023136"/>
    </source>
</evidence>
<evidence type="ECO:0000313" key="8">
    <source>
        <dbReference type="Proteomes" id="UP000053201"/>
    </source>
</evidence>
<feature type="domain" description="Armadillo-like helical" evidence="6">
    <location>
        <begin position="436"/>
        <end position="707"/>
    </location>
</feature>
<dbReference type="FunCoup" id="A0A0L0HP71">
    <property type="interactions" value="457"/>
</dbReference>
<dbReference type="AlphaFoldDB" id="A0A0L0HP71"/>
<dbReference type="GeneID" id="27685854"/>
<evidence type="ECO:0000259" key="6">
    <source>
        <dbReference type="SMART" id="SM01158"/>
    </source>
</evidence>
<evidence type="ECO:0000256" key="2">
    <source>
        <dbReference type="ARBA" id="ARBA00022692"/>
    </source>
</evidence>
<dbReference type="PANTHER" id="PTHR13608">
    <property type="entry name" value="ARMADILLO-LIKE HELICAL DOMAIN-CONTAINING PROTEIN 3"/>
    <property type="match status" value="1"/>
</dbReference>
<feature type="region of interest" description="Disordered" evidence="5">
    <location>
        <begin position="575"/>
        <end position="602"/>
    </location>
</feature>
<keyword evidence="2" id="KW-0812">Transmembrane</keyword>
<proteinExistence type="predicted"/>
<keyword evidence="3" id="KW-1133">Transmembrane helix</keyword>
<gene>
    <name evidence="7" type="ORF">SPPG_02258</name>
</gene>
<organism evidence="7 8">
    <name type="scientific">Spizellomyces punctatus (strain DAOM BR117)</name>
    <dbReference type="NCBI Taxonomy" id="645134"/>
    <lineage>
        <taxon>Eukaryota</taxon>
        <taxon>Fungi</taxon>
        <taxon>Fungi incertae sedis</taxon>
        <taxon>Chytridiomycota</taxon>
        <taxon>Chytridiomycota incertae sedis</taxon>
        <taxon>Chytridiomycetes</taxon>
        <taxon>Spizellomycetales</taxon>
        <taxon>Spizellomycetaceae</taxon>
        <taxon>Spizellomyces</taxon>
    </lineage>
</organism>
<dbReference type="InParanoid" id="A0A0L0HP71"/>
<dbReference type="GO" id="GO:0005829">
    <property type="term" value="C:cytosol"/>
    <property type="evidence" value="ECO:0007669"/>
    <property type="project" value="TreeGrafter"/>
</dbReference>
<dbReference type="Proteomes" id="UP000053201">
    <property type="component" value="Unassembled WGS sequence"/>
</dbReference>
<dbReference type="PANTHER" id="PTHR13608:SF3">
    <property type="entry name" value="ARMADILLO-LIKE HELICAL DOMAIN-CONTAINING PROTEIN 3"/>
    <property type="match status" value="1"/>
</dbReference>
<dbReference type="GO" id="GO:0016020">
    <property type="term" value="C:membrane"/>
    <property type="evidence" value="ECO:0007669"/>
    <property type="project" value="UniProtKB-SubCell"/>
</dbReference>
<name>A0A0L0HP71_SPIPD</name>
<comment type="subcellular location">
    <subcellularLocation>
        <location evidence="1">Membrane</location>
    </subcellularLocation>
</comment>
<feature type="compositionally biased region" description="Polar residues" evidence="5">
    <location>
        <begin position="589"/>
        <end position="602"/>
    </location>
</feature>
<protein>
    <recommendedName>
        <fullName evidence="6">Armadillo-like helical domain-containing protein</fullName>
    </recommendedName>
</protein>
<reference evidence="7 8" key="1">
    <citation type="submission" date="2009-08" db="EMBL/GenBank/DDBJ databases">
        <title>The Genome Sequence of Spizellomyces punctatus strain DAOM BR117.</title>
        <authorList>
            <consortium name="The Broad Institute Genome Sequencing Platform"/>
            <person name="Russ C."/>
            <person name="Cuomo C."/>
            <person name="Shea T."/>
            <person name="Young S.K."/>
            <person name="Zeng Q."/>
            <person name="Koehrsen M."/>
            <person name="Haas B."/>
            <person name="Borodovsky M."/>
            <person name="Guigo R."/>
            <person name="Alvarado L."/>
            <person name="Berlin A."/>
            <person name="Bochicchio J."/>
            <person name="Borenstein D."/>
            <person name="Chapman S."/>
            <person name="Chen Z."/>
            <person name="Engels R."/>
            <person name="Freedman E."/>
            <person name="Gellesch M."/>
            <person name="Goldberg J."/>
            <person name="Griggs A."/>
            <person name="Gujja S."/>
            <person name="Heiman D."/>
            <person name="Hepburn T."/>
            <person name="Howarth C."/>
            <person name="Jen D."/>
            <person name="Larson L."/>
            <person name="Lewis B."/>
            <person name="Mehta T."/>
            <person name="Park D."/>
            <person name="Pearson M."/>
            <person name="Roberts A."/>
            <person name="Saif S."/>
            <person name="Shenoy N."/>
            <person name="Sisk P."/>
            <person name="Stolte C."/>
            <person name="Sykes S."/>
            <person name="Thomson T."/>
            <person name="Walk T."/>
            <person name="White J."/>
            <person name="Yandava C."/>
            <person name="Burger G."/>
            <person name="Gray M.W."/>
            <person name="Holland P.W.H."/>
            <person name="King N."/>
            <person name="Lang F.B.F."/>
            <person name="Roger A.J."/>
            <person name="Ruiz-Trillo I."/>
            <person name="Lander E."/>
            <person name="Nusbaum C."/>
        </authorList>
    </citation>
    <scope>NUCLEOTIDE SEQUENCE [LARGE SCALE GENOMIC DNA]</scope>
    <source>
        <strain evidence="7 8">DAOM BR117</strain>
    </source>
</reference>
<dbReference type="Pfam" id="PF08427">
    <property type="entry name" value="ARMH3_C"/>
    <property type="match status" value="1"/>
</dbReference>
<evidence type="ECO:0000313" key="7">
    <source>
        <dbReference type="EMBL" id="KND03201.1"/>
    </source>
</evidence>
<dbReference type="OMA" id="YEATHLN"/>
<keyword evidence="8" id="KW-1185">Reference proteome</keyword>
<dbReference type="OrthoDB" id="2105147at2759"/>
<dbReference type="VEuPathDB" id="FungiDB:SPPG_02258"/>